<sequence length="359" mass="39497">MSRLFAYNYDFEFELAGAQVQPARHRLPWHLLNRQALLLWPLLEPGDFLAVYEEPDPALVAPLAERLGFVPKWWVIPAQETNRVGQDLQGMDLGGLELVPWGWSPSMERLAGKDTGLLPARFNSKLFSHALRPKELAPRAAVVDDPQWLPRFLAQAQQEWGRLLVKHPWGASGKWQLALDGPPTAKVLATARAWVREAGGVLVEERLPLEGEWSLQFEVEANGPKLLGITRLFCDPMGSHRANQVGLQPQVPLKPVLQAAEAMAGVLAQEGYLGPLGVDLLESRGGLKIGELNARLTMGRLCLEWARALGEPGRMEIGPPGTMGPGLRLNFAYSDKLGRGWETVYQTNPTPSTGATPLG</sequence>
<gene>
    <name evidence="1" type="ORF">A2557_06240</name>
</gene>
<dbReference type="SUPFAM" id="SSF56059">
    <property type="entry name" value="Glutathione synthetase ATP-binding domain-like"/>
    <property type="match status" value="1"/>
</dbReference>
<protein>
    <recommendedName>
        <fullName evidence="3">ATP-grasp domain-containing protein</fullName>
    </recommendedName>
</protein>
<name>A0A1F6GNU8_9PROT</name>
<evidence type="ECO:0000313" key="1">
    <source>
        <dbReference type="EMBL" id="OGG99737.1"/>
    </source>
</evidence>
<comment type="caution">
    <text evidence="1">The sequence shown here is derived from an EMBL/GenBank/DDBJ whole genome shotgun (WGS) entry which is preliminary data.</text>
</comment>
<organism evidence="1 2">
    <name type="scientific">Candidatus Lambdaproteobacteria bacterium RIFOXYD2_FULL_56_26</name>
    <dbReference type="NCBI Taxonomy" id="1817773"/>
    <lineage>
        <taxon>Bacteria</taxon>
        <taxon>Pseudomonadati</taxon>
        <taxon>Pseudomonadota</taxon>
        <taxon>Candidatus Lambdaproteobacteria</taxon>
    </lineage>
</organism>
<dbReference type="AlphaFoldDB" id="A0A1F6GNU8"/>
<proteinExistence type="predicted"/>
<accession>A0A1F6GNU8</accession>
<dbReference type="Proteomes" id="UP000177583">
    <property type="component" value="Unassembled WGS sequence"/>
</dbReference>
<evidence type="ECO:0000313" key="2">
    <source>
        <dbReference type="Proteomes" id="UP000177583"/>
    </source>
</evidence>
<dbReference type="EMBL" id="MFNF01000055">
    <property type="protein sequence ID" value="OGG99737.1"/>
    <property type="molecule type" value="Genomic_DNA"/>
</dbReference>
<evidence type="ECO:0008006" key="3">
    <source>
        <dbReference type="Google" id="ProtNLM"/>
    </source>
</evidence>
<reference evidence="1 2" key="1">
    <citation type="journal article" date="2016" name="Nat. Commun.">
        <title>Thousands of microbial genomes shed light on interconnected biogeochemical processes in an aquifer system.</title>
        <authorList>
            <person name="Anantharaman K."/>
            <person name="Brown C.T."/>
            <person name="Hug L.A."/>
            <person name="Sharon I."/>
            <person name="Castelle C.J."/>
            <person name="Probst A.J."/>
            <person name="Thomas B.C."/>
            <person name="Singh A."/>
            <person name="Wilkins M.J."/>
            <person name="Karaoz U."/>
            <person name="Brodie E.L."/>
            <person name="Williams K.H."/>
            <person name="Hubbard S.S."/>
            <person name="Banfield J.F."/>
        </authorList>
    </citation>
    <scope>NUCLEOTIDE SEQUENCE [LARGE SCALE GENOMIC DNA]</scope>
</reference>